<name>A0A0H4T2K2_9ARCH</name>
<comment type="function">
    <text evidence="6">One of the primary rRNA binding proteins, it binds specifically to the 5'-end of 16S ribosomal RNA.</text>
</comment>
<dbReference type="InterPro" id="IPR028333">
    <property type="entry name" value="Ribosomal_uS17_arc/euk"/>
</dbReference>
<keyword evidence="3 6" id="KW-0694">RNA-binding</keyword>
<dbReference type="PRINTS" id="PR00973">
    <property type="entry name" value="RIBOSOMALS17"/>
</dbReference>
<evidence type="ECO:0000256" key="1">
    <source>
        <dbReference type="ARBA" id="ARBA00010254"/>
    </source>
</evidence>
<proteinExistence type="inferred from homology"/>
<reference evidence="7" key="1">
    <citation type="journal article" date="2015" name="ISME J.">
        <title>Aquifer environment selects for microbial species cohorts in sediment and groundwater.</title>
        <authorList>
            <person name="Hug L.A."/>
            <person name="Thomas B.C."/>
            <person name="Brown C.T."/>
            <person name="Frischkorn K.R."/>
            <person name="Williams K.H."/>
            <person name="Tringe S.G."/>
            <person name="Banfield J.F."/>
        </authorList>
    </citation>
    <scope>NUCLEOTIDE SEQUENCE</scope>
</reference>
<dbReference type="AlphaFoldDB" id="A0A0H4T2K2"/>
<dbReference type="SUPFAM" id="SSF50249">
    <property type="entry name" value="Nucleic acid-binding proteins"/>
    <property type="match status" value="1"/>
</dbReference>
<evidence type="ECO:0000313" key="7">
    <source>
        <dbReference type="EMBL" id="AKQ00890.1"/>
    </source>
</evidence>
<organism evidence="7">
    <name type="scientific">uncultured thaumarchaeote Rifle_16ft_4_minimus_11813</name>
    <dbReference type="NCBI Taxonomy" id="1665208"/>
    <lineage>
        <taxon>Archaea</taxon>
        <taxon>Nitrososphaerota</taxon>
        <taxon>environmental samples</taxon>
    </lineage>
</organism>
<keyword evidence="5 6" id="KW-0687">Ribonucleoprotein</keyword>
<dbReference type="GO" id="GO:0019843">
    <property type="term" value="F:rRNA binding"/>
    <property type="evidence" value="ECO:0007669"/>
    <property type="project" value="UniProtKB-UniRule"/>
</dbReference>
<evidence type="ECO:0000256" key="6">
    <source>
        <dbReference type="HAMAP-Rule" id="MF_01345"/>
    </source>
</evidence>
<gene>
    <name evidence="6" type="primary">rps17</name>
</gene>
<evidence type="ECO:0000256" key="3">
    <source>
        <dbReference type="ARBA" id="ARBA00022884"/>
    </source>
</evidence>
<dbReference type="EMBL" id="KT006941">
    <property type="protein sequence ID" value="AKQ00890.1"/>
    <property type="molecule type" value="Genomic_DNA"/>
</dbReference>
<dbReference type="PANTHER" id="PTHR10744:SF9">
    <property type="entry name" value="40S RIBOSOMAL PROTEIN S11-RELATED"/>
    <property type="match status" value="1"/>
</dbReference>
<dbReference type="GO" id="GO:0003735">
    <property type="term" value="F:structural constituent of ribosome"/>
    <property type="evidence" value="ECO:0007669"/>
    <property type="project" value="UniProtKB-UniRule"/>
</dbReference>
<comment type="similarity">
    <text evidence="1 6">Belongs to the universal ribosomal protein uS17 family.</text>
</comment>
<dbReference type="CDD" id="cd00364">
    <property type="entry name" value="Ribosomal_uS17"/>
    <property type="match status" value="1"/>
</dbReference>
<evidence type="ECO:0000256" key="4">
    <source>
        <dbReference type="ARBA" id="ARBA00022980"/>
    </source>
</evidence>
<accession>A0A0H4T2K2</accession>
<dbReference type="NCBIfam" id="NF006345">
    <property type="entry name" value="PRK08572.1"/>
    <property type="match status" value="1"/>
</dbReference>
<dbReference type="InterPro" id="IPR012340">
    <property type="entry name" value="NA-bd_OB-fold"/>
</dbReference>
<dbReference type="InterPro" id="IPR000266">
    <property type="entry name" value="Ribosomal_uS17"/>
</dbReference>
<keyword evidence="4 6" id="KW-0689">Ribosomal protein</keyword>
<sequence>MKNIGIDVKPSSKSCEDELCPFHGSTKLRGRLIRGKIASAVLGGNAVIEKQYFSYVDKYMRYEKRRSKIHAHLPPCIEVKKGDTVTIAECRPLTKTATFVVIEKVGE</sequence>
<dbReference type="HAMAP" id="MF_01345_A">
    <property type="entry name" value="Ribosomal_uS17_A"/>
    <property type="match status" value="1"/>
</dbReference>
<dbReference type="Gene3D" id="2.40.50.1000">
    <property type="match status" value="1"/>
</dbReference>
<dbReference type="Pfam" id="PF00366">
    <property type="entry name" value="Ribosomal_S17"/>
    <property type="match status" value="1"/>
</dbReference>
<protein>
    <recommendedName>
        <fullName evidence="6">Small ribosomal subunit protein uS17</fullName>
    </recommendedName>
</protein>
<comment type="subunit">
    <text evidence="6">Part of the 30S ribosomal subunit.</text>
</comment>
<dbReference type="NCBIfam" id="TIGR03630">
    <property type="entry name" value="uS17_arch"/>
    <property type="match status" value="1"/>
</dbReference>
<dbReference type="GO" id="GO:0006412">
    <property type="term" value="P:translation"/>
    <property type="evidence" value="ECO:0007669"/>
    <property type="project" value="UniProtKB-UniRule"/>
</dbReference>
<dbReference type="InterPro" id="IPR019978">
    <property type="entry name" value="Ribosomal_uS17_archaeal"/>
</dbReference>
<evidence type="ECO:0000256" key="5">
    <source>
        <dbReference type="ARBA" id="ARBA00023274"/>
    </source>
</evidence>
<dbReference type="PANTHER" id="PTHR10744">
    <property type="entry name" value="40S RIBOSOMAL PROTEIN S11 FAMILY MEMBER"/>
    <property type="match status" value="1"/>
</dbReference>
<dbReference type="GO" id="GO:0022627">
    <property type="term" value="C:cytosolic small ribosomal subunit"/>
    <property type="evidence" value="ECO:0007669"/>
    <property type="project" value="UniProtKB-UniRule"/>
</dbReference>
<evidence type="ECO:0000256" key="2">
    <source>
        <dbReference type="ARBA" id="ARBA00022730"/>
    </source>
</evidence>
<keyword evidence="2 6" id="KW-0699">rRNA-binding</keyword>